<reference evidence="2" key="1">
    <citation type="submission" date="2020-11" db="EMBL/GenBank/DDBJ databases">
        <authorList>
            <person name="Tran Van P."/>
        </authorList>
    </citation>
    <scope>NUCLEOTIDE SEQUENCE</scope>
</reference>
<name>A0A7R9P5M7_TIMCA</name>
<protein>
    <submittedName>
        <fullName evidence="2">(California timema) hypothetical protein</fullName>
    </submittedName>
</protein>
<feature type="region of interest" description="Disordered" evidence="1">
    <location>
        <begin position="583"/>
        <end position="605"/>
    </location>
</feature>
<dbReference type="AlphaFoldDB" id="A0A7R9P5M7"/>
<proteinExistence type="predicted"/>
<evidence type="ECO:0000313" key="2">
    <source>
        <dbReference type="EMBL" id="CAD7570453.1"/>
    </source>
</evidence>
<organism evidence="2">
    <name type="scientific">Timema californicum</name>
    <name type="common">California timema</name>
    <name type="synonym">Walking stick</name>
    <dbReference type="NCBI Taxonomy" id="61474"/>
    <lineage>
        <taxon>Eukaryota</taxon>
        <taxon>Metazoa</taxon>
        <taxon>Ecdysozoa</taxon>
        <taxon>Arthropoda</taxon>
        <taxon>Hexapoda</taxon>
        <taxon>Insecta</taxon>
        <taxon>Pterygota</taxon>
        <taxon>Neoptera</taxon>
        <taxon>Polyneoptera</taxon>
        <taxon>Phasmatodea</taxon>
        <taxon>Timematodea</taxon>
        <taxon>Timematoidea</taxon>
        <taxon>Timematidae</taxon>
        <taxon>Timema</taxon>
    </lineage>
</organism>
<accession>A0A7R9P5M7</accession>
<gene>
    <name evidence="2" type="ORF">TCMB3V08_LOCUS3158</name>
</gene>
<sequence>MGCSEPSFVYYDKFTTPESCKGDVSIVKIWGYSYHLQTANEMSASRKAGVHWNEIQPLVLTTTISMYIDHVSFQELSRAVAAVASPFMSHVARNCPWALAAVISLNCPWALAAVASPLSHVARNCPWALATVVSLYLDHIARDCTFTIAAVASPFMSHVARNCPWALAVVASPFLSHVARNCPWALATVVSLYLDHIARDCTLDHSSNHVARDCPWTLEAVASLFIDLVDRDCTWALAAVASPFISHVARDCPWALQAVASLFIDIVARDCPWALQAVANLFIDLVDRDCPWALQAVANLFIDFVDRDCPWSLQAVANLFIDLVDRNCPWALGAGLSLGTRSSGWPVHRPCCQESSLGSSNSGQSLIHIISGQYIHRPCCQKLSLGHWVPIRSGNVNQSLLESFLTLQSSSASVSISPAQHPDHVSSTLANAIVVLSSTAEDGEIEVRISLANALVVLSSTAEDGEIEVRISILLQKLIWSRSPDREEQYILALPHALYHTSPSPEGLDVKTGGLVRYLTTRPSSRCFRPTSGPPPGADGSDCPKPCEYVPKCVGSPHVTHCRVEPHSSRSHDERCCHSAAESGSETLRRDSVNQKHQVPLHGQV</sequence>
<dbReference type="EMBL" id="OE180064">
    <property type="protein sequence ID" value="CAD7570453.1"/>
    <property type="molecule type" value="Genomic_DNA"/>
</dbReference>
<evidence type="ECO:0000256" key="1">
    <source>
        <dbReference type="SAM" id="MobiDB-lite"/>
    </source>
</evidence>